<dbReference type="InParanoid" id="Q54D09"/>
<dbReference type="Pfam" id="PF05725">
    <property type="entry name" value="FNIP"/>
    <property type="match status" value="7"/>
</dbReference>
<feature type="region of interest" description="Disordered" evidence="2">
    <location>
        <begin position="604"/>
        <end position="638"/>
    </location>
</feature>
<dbReference type="SMR" id="Q54D09"/>
<dbReference type="GeneID" id="8628762"/>
<evidence type="ECO:0000256" key="1">
    <source>
        <dbReference type="ARBA" id="ARBA00022737"/>
    </source>
</evidence>
<organism evidence="3 4">
    <name type="scientific">Dictyostelium discoideum</name>
    <name type="common">Social amoeba</name>
    <dbReference type="NCBI Taxonomy" id="44689"/>
    <lineage>
        <taxon>Eukaryota</taxon>
        <taxon>Amoebozoa</taxon>
        <taxon>Evosea</taxon>
        <taxon>Eumycetozoa</taxon>
        <taxon>Dictyostelia</taxon>
        <taxon>Dictyosteliales</taxon>
        <taxon>Dictyosteliaceae</taxon>
        <taxon>Dictyostelium</taxon>
    </lineage>
</organism>
<dbReference type="HOGENOM" id="CLU_365807_0_0_1"/>
<dbReference type="InterPro" id="IPR051251">
    <property type="entry name" value="STK_FNIP-Repeat"/>
</dbReference>
<dbReference type="EMBL" id="AAFI02000194">
    <property type="protein sequence ID" value="EAL61098.1"/>
    <property type="molecule type" value="Genomic_DNA"/>
</dbReference>
<dbReference type="eggNOG" id="ENOG502SFQ3">
    <property type="taxonomic scope" value="Eukaryota"/>
</dbReference>
<evidence type="ECO:0000256" key="2">
    <source>
        <dbReference type="SAM" id="MobiDB-lite"/>
    </source>
</evidence>
<evidence type="ECO:0000313" key="4">
    <source>
        <dbReference type="Proteomes" id="UP000002195"/>
    </source>
</evidence>
<dbReference type="KEGG" id="ddi:DDB_G0292590"/>
<protein>
    <recommendedName>
        <fullName evidence="5">FNIP repeat-containing protein</fullName>
    </recommendedName>
</protein>
<feature type="compositionally biased region" description="Low complexity" evidence="2">
    <location>
        <begin position="608"/>
        <end position="624"/>
    </location>
</feature>
<dbReference type="Gene3D" id="3.80.10.10">
    <property type="entry name" value="Ribonuclease Inhibitor"/>
    <property type="match status" value="1"/>
</dbReference>
<evidence type="ECO:0008006" key="5">
    <source>
        <dbReference type="Google" id="ProtNLM"/>
    </source>
</evidence>
<dbReference type="RefSeq" id="XP_629511.1">
    <property type="nucleotide sequence ID" value="XM_629509.1"/>
</dbReference>
<dbReference type="VEuPathDB" id="AmoebaDB:DDB_G0292590"/>
<dbReference type="InterPro" id="IPR032675">
    <property type="entry name" value="LRR_dom_sf"/>
</dbReference>
<accession>Q54D09</accession>
<keyword evidence="1" id="KW-0677">Repeat</keyword>
<dbReference type="OMA" id="IIECEKF"/>
<dbReference type="PhylomeDB" id="Q54D09"/>
<keyword evidence="4" id="KW-1185">Reference proteome</keyword>
<dbReference type="SUPFAM" id="SSF52058">
    <property type="entry name" value="L domain-like"/>
    <property type="match status" value="1"/>
</dbReference>
<name>Q54D09_DICDI</name>
<sequence length="763" mass="88176">MDNNNNNDNNNDKLFFKIWRNKFILKNIIYNLKRIIECEKFTKYKEFTIKSLIDFNERDIIRNVYLGIDKDNENECFTNNNNNNNNENNYYYLEILDKGVIPYGVVELSINNNKELINGSIPSTVETLNLMSKFKQEIKVGILPSSISKLKFSEYNIKISKPSILPINLKSIDFGLYYNQEIEKNILPNSLEILKLSNDFNKPLDFNNLPINLKHLIFGDKFNKELLSNNNDNDTNEKLPNLIEFIKFGESFDQEFNILNLKKLKIIIFGSRFNSSIFGLKMCESLETVEFGSSFNQIIDNQLPNSLKNLKFGLKFDKVLLPMLSLPKNLETLEFGLLYNQKFQPNTFPLSLTSLKFGFNYNQTFPKDVLSLNSNLKILHFGYCWNQPFSSSSSSSSSLNILPFESITELKFGKQFYQKIKSNLFRSAVNLKSLDLGDSISQSIAIESLPKSLSSLTIGNTFNEKIESLPVLLKCLQIGSSFNSHSFPINFFPNSLERLSFNKVSLFNNVFKPGCFSIDFSNLVQLDLGQSFNQTLKPNTLPNSLKILNLSTNFNKSLEIGTLPQNLQELTFGLKFNQPILKNHLPLNLKKLIFPNQSKFNQPLTYFKNNQNDNQNNQNNNNNNEENEEKVEKIEENEEENYENILPNGLIELKIGGGLIQNFKYSFKDLDNLETLKFSYVFDKVNFQDIYYNENLKHLEFWCLGQDFILPPNLVTLTVAYNNSSIFDKFKTLPKSLKLIKLFNTKIEKNLIPPTCNLVKFLR</sequence>
<evidence type="ECO:0000313" key="3">
    <source>
        <dbReference type="EMBL" id="EAL61098.1"/>
    </source>
</evidence>
<feature type="compositionally biased region" description="Acidic residues" evidence="2">
    <location>
        <begin position="625"/>
        <end position="638"/>
    </location>
</feature>
<dbReference type="PANTHER" id="PTHR32134:SF169">
    <property type="entry name" value="FNIP REPEAT-CONTAINING PROTEIN-RELATED"/>
    <property type="match status" value="1"/>
</dbReference>
<gene>
    <name evidence="3" type="ORF">DDB_G0292590</name>
</gene>
<dbReference type="InterPro" id="IPR008615">
    <property type="entry name" value="FNIP"/>
</dbReference>
<dbReference type="AlphaFoldDB" id="Q54D09"/>
<reference evidence="3 4" key="1">
    <citation type="journal article" date="2005" name="Nature">
        <title>The genome of the social amoeba Dictyostelium discoideum.</title>
        <authorList>
            <consortium name="The Dictyostelium discoideum Sequencing Consortium"/>
            <person name="Eichinger L."/>
            <person name="Pachebat J.A."/>
            <person name="Glockner G."/>
            <person name="Rajandream M.A."/>
            <person name="Sucgang R."/>
            <person name="Berriman M."/>
            <person name="Song J."/>
            <person name="Olsen R."/>
            <person name="Szafranski K."/>
            <person name="Xu Q."/>
            <person name="Tunggal B."/>
            <person name="Kummerfeld S."/>
            <person name="Madera M."/>
            <person name="Konfortov B.A."/>
            <person name="Rivero F."/>
            <person name="Bankier A.T."/>
            <person name="Lehmann R."/>
            <person name="Hamlin N."/>
            <person name="Davies R."/>
            <person name="Gaudet P."/>
            <person name="Fey P."/>
            <person name="Pilcher K."/>
            <person name="Chen G."/>
            <person name="Saunders D."/>
            <person name="Sodergren E."/>
            <person name="Davis P."/>
            <person name="Kerhornou A."/>
            <person name="Nie X."/>
            <person name="Hall N."/>
            <person name="Anjard C."/>
            <person name="Hemphill L."/>
            <person name="Bason N."/>
            <person name="Farbrother P."/>
            <person name="Desany B."/>
            <person name="Just E."/>
            <person name="Morio T."/>
            <person name="Rost R."/>
            <person name="Churcher C."/>
            <person name="Cooper J."/>
            <person name="Haydock S."/>
            <person name="van Driessche N."/>
            <person name="Cronin A."/>
            <person name="Goodhead I."/>
            <person name="Muzny D."/>
            <person name="Mourier T."/>
            <person name="Pain A."/>
            <person name="Lu M."/>
            <person name="Harper D."/>
            <person name="Lindsay R."/>
            <person name="Hauser H."/>
            <person name="James K."/>
            <person name="Quiles M."/>
            <person name="Madan Babu M."/>
            <person name="Saito T."/>
            <person name="Buchrieser C."/>
            <person name="Wardroper A."/>
            <person name="Felder M."/>
            <person name="Thangavelu M."/>
            <person name="Johnson D."/>
            <person name="Knights A."/>
            <person name="Loulseged H."/>
            <person name="Mungall K."/>
            <person name="Oliver K."/>
            <person name="Price C."/>
            <person name="Quail M.A."/>
            <person name="Urushihara H."/>
            <person name="Hernandez J."/>
            <person name="Rabbinowitsch E."/>
            <person name="Steffen D."/>
            <person name="Sanders M."/>
            <person name="Ma J."/>
            <person name="Kohara Y."/>
            <person name="Sharp S."/>
            <person name="Simmonds M."/>
            <person name="Spiegler S."/>
            <person name="Tivey A."/>
            <person name="Sugano S."/>
            <person name="White B."/>
            <person name="Walker D."/>
            <person name="Woodward J."/>
            <person name="Winckler T."/>
            <person name="Tanaka Y."/>
            <person name="Shaulsky G."/>
            <person name="Schleicher M."/>
            <person name="Weinstock G."/>
            <person name="Rosenthal A."/>
            <person name="Cox E.C."/>
            <person name="Chisholm R.L."/>
            <person name="Gibbs R."/>
            <person name="Loomis W.F."/>
            <person name="Platzer M."/>
            <person name="Kay R.R."/>
            <person name="Williams J."/>
            <person name="Dear P.H."/>
            <person name="Noegel A.A."/>
            <person name="Barrell B."/>
            <person name="Kuspa A."/>
        </authorList>
    </citation>
    <scope>NUCLEOTIDE SEQUENCE [LARGE SCALE GENOMIC DNA]</scope>
    <source>
        <strain evidence="3 4">AX4</strain>
    </source>
</reference>
<dbReference type="PANTHER" id="PTHR32134">
    <property type="entry name" value="FNIP REPEAT-CONTAINING PROTEIN"/>
    <property type="match status" value="1"/>
</dbReference>
<proteinExistence type="predicted"/>
<dbReference type="dictyBase" id="DDB_G0292590"/>
<dbReference type="Proteomes" id="UP000002195">
    <property type="component" value="Unassembled WGS sequence"/>
</dbReference>
<dbReference type="PaxDb" id="44689-DDB0184463"/>
<comment type="caution">
    <text evidence="3">The sequence shown here is derived from an EMBL/GenBank/DDBJ whole genome shotgun (WGS) entry which is preliminary data.</text>
</comment>